<gene>
    <name evidence="1" type="ORF">LNAOJCKE_5487</name>
</gene>
<comment type="caution">
    <text evidence="1">The sequence shown here is derived from an EMBL/GenBank/DDBJ whole genome shotgun (WGS) entry which is preliminary data.</text>
</comment>
<protein>
    <submittedName>
        <fullName evidence="1">Uncharacterized protein</fullName>
    </submittedName>
</protein>
<reference evidence="1" key="1">
    <citation type="journal article" date="2021" name="Front. Microbiol.">
        <title>Comprehensive Comparative Genomics and Phenotyping of Methylobacterium Species.</title>
        <authorList>
            <person name="Alessa O."/>
            <person name="Ogura Y."/>
            <person name="Fujitani Y."/>
            <person name="Takami H."/>
            <person name="Hayashi T."/>
            <person name="Sahin N."/>
            <person name="Tani A."/>
        </authorList>
    </citation>
    <scope>NUCLEOTIDE SEQUENCE</scope>
    <source>
        <strain evidence="1">NBRC 15686</strain>
    </source>
</reference>
<accession>A0ABQ4UQ89</accession>
<proteinExistence type="predicted"/>
<dbReference type="Proteomes" id="UP001055039">
    <property type="component" value="Unassembled WGS sequence"/>
</dbReference>
<sequence length="59" mass="6531">MSGRLLLGVLRRRVVLFRNVCVWLGCRLRIALIVFLNEGTWIFAGHRGIGLGHEIGGSA</sequence>
<organism evidence="1 2">
    <name type="scientific">Methylorubrum aminovorans</name>
    <dbReference type="NCBI Taxonomy" id="269069"/>
    <lineage>
        <taxon>Bacteria</taxon>
        <taxon>Pseudomonadati</taxon>
        <taxon>Pseudomonadota</taxon>
        <taxon>Alphaproteobacteria</taxon>
        <taxon>Hyphomicrobiales</taxon>
        <taxon>Methylobacteriaceae</taxon>
        <taxon>Methylorubrum</taxon>
    </lineage>
</organism>
<evidence type="ECO:0000313" key="2">
    <source>
        <dbReference type="Proteomes" id="UP001055039"/>
    </source>
</evidence>
<reference evidence="1" key="2">
    <citation type="submission" date="2021-08" db="EMBL/GenBank/DDBJ databases">
        <authorList>
            <person name="Tani A."/>
            <person name="Ola A."/>
            <person name="Ogura Y."/>
            <person name="Katsura K."/>
            <person name="Hayashi T."/>
        </authorList>
    </citation>
    <scope>NUCLEOTIDE SEQUENCE</scope>
    <source>
        <strain evidence="1">NBRC 15686</strain>
    </source>
</reference>
<keyword evidence="2" id="KW-1185">Reference proteome</keyword>
<evidence type="ECO:0000313" key="1">
    <source>
        <dbReference type="EMBL" id="GJE68250.1"/>
    </source>
</evidence>
<name>A0ABQ4UQ89_9HYPH</name>
<dbReference type="EMBL" id="BPRC01000050">
    <property type="protein sequence ID" value="GJE68250.1"/>
    <property type="molecule type" value="Genomic_DNA"/>
</dbReference>